<dbReference type="GeneID" id="25284238"/>
<dbReference type="Proteomes" id="UP000027920">
    <property type="component" value="Unassembled WGS sequence"/>
</dbReference>
<organism evidence="1 2">
    <name type="scientific">Exophiala aquamarina CBS 119918</name>
    <dbReference type="NCBI Taxonomy" id="1182545"/>
    <lineage>
        <taxon>Eukaryota</taxon>
        <taxon>Fungi</taxon>
        <taxon>Dikarya</taxon>
        <taxon>Ascomycota</taxon>
        <taxon>Pezizomycotina</taxon>
        <taxon>Eurotiomycetes</taxon>
        <taxon>Chaetothyriomycetidae</taxon>
        <taxon>Chaetothyriales</taxon>
        <taxon>Herpotrichiellaceae</taxon>
        <taxon>Exophiala</taxon>
    </lineage>
</organism>
<dbReference type="AlphaFoldDB" id="A0A072P4W4"/>
<evidence type="ECO:0008006" key="3">
    <source>
        <dbReference type="Google" id="ProtNLM"/>
    </source>
</evidence>
<dbReference type="InterPro" id="IPR051710">
    <property type="entry name" value="Phosphatase_SH3-domain"/>
</dbReference>
<proteinExistence type="predicted"/>
<sequence length="323" mass="36334">MPVTEILLLRHGHRLAWTLDPTTGKYTSSHPYPTGLPADPPLASHGVSQAIETGEYFASSSPLRLDELVKHDRLRIYSSLFYRCLETLRPTVERLREIELTDSISRHSKHTPLEVRGERGIGEWFGRAWFVQPHPAEPERLKREFFPWLDDSYQSRVVPEEHGERIEPLHDRVARALAAIVKDVDEEYSSAGRGDEKVALLLCGHAAQIIATGRALTGLMPEDHDEEDFKCFTCGISRFVRRSLPGSADADADDHWYFREDWRNGSGVAGGWDCVANSDCAHLSQGEERGWHFHGDESFDSYEGAKSLGVRASDGGFSSQHKL</sequence>
<keyword evidence="2" id="KW-1185">Reference proteome</keyword>
<dbReference type="PANTHER" id="PTHR16469">
    <property type="entry name" value="UBIQUITIN-ASSOCIATED AND SH3 DOMAIN-CONTAINING BA-RELATED"/>
    <property type="match status" value="1"/>
</dbReference>
<dbReference type="SUPFAM" id="SSF53254">
    <property type="entry name" value="Phosphoglycerate mutase-like"/>
    <property type="match status" value="1"/>
</dbReference>
<dbReference type="InterPro" id="IPR029033">
    <property type="entry name" value="His_PPase_superfam"/>
</dbReference>
<accession>A0A072P4W4</accession>
<comment type="caution">
    <text evidence="1">The sequence shown here is derived from an EMBL/GenBank/DDBJ whole genome shotgun (WGS) entry which is preliminary data.</text>
</comment>
<dbReference type="Pfam" id="PF00300">
    <property type="entry name" value="His_Phos_1"/>
    <property type="match status" value="1"/>
</dbReference>
<dbReference type="InterPro" id="IPR013078">
    <property type="entry name" value="His_Pase_superF_clade-1"/>
</dbReference>
<evidence type="ECO:0000313" key="2">
    <source>
        <dbReference type="Proteomes" id="UP000027920"/>
    </source>
</evidence>
<reference evidence="1 2" key="1">
    <citation type="submission" date="2013-03" db="EMBL/GenBank/DDBJ databases">
        <title>The Genome Sequence of Exophiala aquamarina CBS 119918.</title>
        <authorList>
            <consortium name="The Broad Institute Genomics Platform"/>
            <person name="Cuomo C."/>
            <person name="de Hoog S."/>
            <person name="Gorbushina A."/>
            <person name="Walker B."/>
            <person name="Young S.K."/>
            <person name="Zeng Q."/>
            <person name="Gargeya S."/>
            <person name="Fitzgerald M."/>
            <person name="Haas B."/>
            <person name="Abouelleil A."/>
            <person name="Allen A.W."/>
            <person name="Alvarado L."/>
            <person name="Arachchi H.M."/>
            <person name="Berlin A.M."/>
            <person name="Chapman S.B."/>
            <person name="Gainer-Dewar J."/>
            <person name="Goldberg J."/>
            <person name="Griggs A."/>
            <person name="Gujja S."/>
            <person name="Hansen M."/>
            <person name="Howarth C."/>
            <person name="Imamovic A."/>
            <person name="Ireland A."/>
            <person name="Larimer J."/>
            <person name="McCowan C."/>
            <person name="Murphy C."/>
            <person name="Pearson M."/>
            <person name="Poon T.W."/>
            <person name="Priest M."/>
            <person name="Roberts A."/>
            <person name="Saif S."/>
            <person name="Shea T."/>
            <person name="Sisk P."/>
            <person name="Sykes S."/>
            <person name="Wortman J."/>
            <person name="Nusbaum C."/>
            <person name="Birren B."/>
        </authorList>
    </citation>
    <scope>NUCLEOTIDE SEQUENCE [LARGE SCALE GENOMIC DNA]</scope>
    <source>
        <strain evidence="1 2">CBS 119918</strain>
    </source>
</reference>
<dbReference type="STRING" id="1182545.A0A072P4W4"/>
<dbReference type="PANTHER" id="PTHR16469:SF51">
    <property type="entry name" value="TRANSCRIPTION FACTOR TAU 55 KDA SUBUNIT"/>
    <property type="match status" value="1"/>
</dbReference>
<dbReference type="Gene3D" id="3.40.50.1240">
    <property type="entry name" value="Phosphoglycerate mutase-like"/>
    <property type="match status" value="1"/>
</dbReference>
<dbReference type="OrthoDB" id="414418at2759"/>
<dbReference type="EMBL" id="AMGV01000009">
    <property type="protein sequence ID" value="KEF54886.1"/>
    <property type="molecule type" value="Genomic_DNA"/>
</dbReference>
<dbReference type="CDD" id="cd07067">
    <property type="entry name" value="HP_PGM_like"/>
    <property type="match status" value="1"/>
</dbReference>
<dbReference type="HOGENOM" id="CLU_042838_1_1_1"/>
<evidence type="ECO:0000313" key="1">
    <source>
        <dbReference type="EMBL" id="KEF54886.1"/>
    </source>
</evidence>
<name>A0A072P4W4_9EURO</name>
<protein>
    <recommendedName>
        <fullName evidence="3">Phosphoglycerate mutase family protein</fullName>
    </recommendedName>
</protein>
<gene>
    <name evidence="1" type="ORF">A1O9_09329</name>
</gene>
<dbReference type="VEuPathDB" id="FungiDB:A1O9_09329"/>
<dbReference type="RefSeq" id="XP_013257476.1">
    <property type="nucleotide sequence ID" value="XM_013402022.1"/>
</dbReference>